<dbReference type="SUPFAM" id="SSF53720">
    <property type="entry name" value="ALDH-like"/>
    <property type="match status" value="1"/>
</dbReference>
<evidence type="ECO:0000256" key="5">
    <source>
        <dbReference type="PROSITE-ProRule" id="PRU10007"/>
    </source>
</evidence>
<evidence type="ECO:0000256" key="6">
    <source>
        <dbReference type="RuleBase" id="RU003345"/>
    </source>
</evidence>
<evidence type="ECO:0000313" key="9">
    <source>
        <dbReference type="Proteomes" id="UP000234662"/>
    </source>
</evidence>
<name>A0A2I1R4T5_9ACTN</name>
<dbReference type="PROSITE" id="PS00070">
    <property type="entry name" value="ALDEHYDE_DEHYDR_CYS"/>
    <property type="match status" value="1"/>
</dbReference>
<evidence type="ECO:0000256" key="3">
    <source>
        <dbReference type="ARBA" id="ARBA00024226"/>
    </source>
</evidence>
<dbReference type="PANTHER" id="PTHR42804:SF1">
    <property type="entry name" value="ALDEHYDE DEHYDROGENASE-RELATED"/>
    <property type="match status" value="1"/>
</dbReference>
<dbReference type="AlphaFoldDB" id="A0A2I1R4T5"/>
<dbReference type="FunFam" id="3.40.309.10:FF:000012">
    <property type="entry name" value="Betaine aldehyde dehydrogenase"/>
    <property type="match status" value="1"/>
</dbReference>
<dbReference type="Pfam" id="PF00171">
    <property type="entry name" value="Aldedh"/>
    <property type="match status" value="1"/>
</dbReference>
<dbReference type="Gene3D" id="3.40.605.10">
    <property type="entry name" value="Aldehyde Dehydrogenase, Chain A, domain 1"/>
    <property type="match status" value="1"/>
</dbReference>
<dbReference type="PANTHER" id="PTHR42804">
    <property type="entry name" value="ALDEHYDE DEHYDROGENASE"/>
    <property type="match status" value="1"/>
</dbReference>
<comment type="caution">
    <text evidence="8">The sequence shown here is derived from an EMBL/GenBank/DDBJ whole genome shotgun (WGS) entry which is preliminary data.</text>
</comment>
<proteinExistence type="inferred from homology"/>
<evidence type="ECO:0000256" key="4">
    <source>
        <dbReference type="ARBA" id="ARBA00049194"/>
    </source>
</evidence>
<dbReference type="InterPro" id="IPR015590">
    <property type="entry name" value="Aldehyde_DH_dom"/>
</dbReference>
<dbReference type="InterPro" id="IPR016161">
    <property type="entry name" value="Ald_DH/histidinol_DH"/>
</dbReference>
<dbReference type="PROSITE" id="PS00687">
    <property type="entry name" value="ALDEHYDE_DEHYDR_GLU"/>
    <property type="match status" value="1"/>
</dbReference>
<feature type="active site" evidence="5">
    <location>
        <position position="261"/>
    </location>
</feature>
<dbReference type="FunFam" id="3.40.605.10:FF:000007">
    <property type="entry name" value="NAD/NADP-dependent betaine aldehyde dehydrogenase"/>
    <property type="match status" value="1"/>
</dbReference>
<dbReference type="InterPro" id="IPR016162">
    <property type="entry name" value="Ald_DH_N"/>
</dbReference>
<comment type="similarity">
    <text evidence="1 6">Belongs to the aldehyde dehydrogenase family.</text>
</comment>
<comment type="catalytic activity">
    <reaction evidence="4">
        <text>an aldehyde + NAD(+) + H2O = a carboxylate + NADH + 2 H(+)</text>
        <dbReference type="Rhea" id="RHEA:16185"/>
        <dbReference type="ChEBI" id="CHEBI:15377"/>
        <dbReference type="ChEBI" id="CHEBI:15378"/>
        <dbReference type="ChEBI" id="CHEBI:17478"/>
        <dbReference type="ChEBI" id="CHEBI:29067"/>
        <dbReference type="ChEBI" id="CHEBI:57540"/>
        <dbReference type="ChEBI" id="CHEBI:57945"/>
        <dbReference type="EC" id="1.2.1.3"/>
    </reaction>
</comment>
<dbReference type="Proteomes" id="UP000234662">
    <property type="component" value="Unassembled WGS sequence"/>
</dbReference>
<dbReference type="CDD" id="cd07138">
    <property type="entry name" value="ALDH_CddD_SSP0762"/>
    <property type="match status" value="1"/>
</dbReference>
<dbReference type="InterPro" id="IPR016160">
    <property type="entry name" value="Ald_DH_CS_CYS"/>
</dbReference>
<protein>
    <recommendedName>
        <fullName evidence="3">aldehyde dehydrogenase (NAD(+))</fullName>
        <ecNumber evidence="3">1.2.1.3</ecNumber>
    </recommendedName>
</protein>
<dbReference type="EC" id="1.2.1.3" evidence="3"/>
<gene>
    <name evidence="8" type="ORF">CYJ73_18585</name>
</gene>
<reference evidence="8 9" key="1">
    <citation type="submission" date="2017-12" db="EMBL/GenBank/DDBJ databases">
        <title>Phylogenetic diversity of female urinary microbiome.</title>
        <authorList>
            <person name="Thomas-White K."/>
            <person name="Wolfe A.J."/>
        </authorList>
    </citation>
    <scope>NUCLEOTIDE SEQUENCE [LARGE SCALE GENOMIC DNA]</scope>
    <source>
        <strain evidence="8 9">UMB0777</strain>
    </source>
</reference>
<dbReference type="InterPro" id="IPR029510">
    <property type="entry name" value="Ald_DH_CS_GLU"/>
</dbReference>
<sequence>MTEAKSPLADRIAASVLEAARHQYINGQWVEGESGRFIDVLNPATEESIAQVPEGTSAEVERAARAARAAFESWAATSVEERLRLLEAIQEQLSARSEEIAAAISAEMGSPATEAGPVQVGLPMMTFKVVAEVLSSYQFETDLNGASIVREPIGVVGAITPWNFPLHQVALKVAPAIATGCTIVVKPSELAPLSTVIFADILDSVGLPAGVFNLVQGYGPEVGEAIASHPEIDMVSFTGSTRAGQRVSELAARTVKRVAVELGGKSPNIVLADADFEAAIAGGVDDCYFNGGQTCSARTRMLVPRDRMAEAAEIAKRRAESYILGSAEDEGANLGPMVSASQRDKVIAMISTGIEEGAKLVTGGTDSPREHDKGYFVKPTVFSEVDPDMTIAREEIFGPVLSIIGYDSEDEAVQIANDSIYGLAGAVWSSSEEHARAIAHRMRTGQVYINGAALNFYAPFGGYKQSGNGREWGPMGFEEYLETKAII</sequence>
<accession>A0A2I1R4T5</accession>
<organism evidence="8 9">
    <name type="scientific">Gordonia terrae</name>
    <dbReference type="NCBI Taxonomy" id="2055"/>
    <lineage>
        <taxon>Bacteria</taxon>
        <taxon>Bacillati</taxon>
        <taxon>Actinomycetota</taxon>
        <taxon>Actinomycetes</taxon>
        <taxon>Mycobacteriales</taxon>
        <taxon>Gordoniaceae</taxon>
        <taxon>Gordonia</taxon>
    </lineage>
</organism>
<dbReference type="RefSeq" id="WP_101821314.1">
    <property type="nucleotide sequence ID" value="NZ_PKJC01000016.1"/>
</dbReference>
<dbReference type="Gene3D" id="3.40.309.10">
    <property type="entry name" value="Aldehyde Dehydrogenase, Chain A, domain 2"/>
    <property type="match status" value="1"/>
</dbReference>
<dbReference type="GO" id="GO:0004029">
    <property type="term" value="F:aldehyde dehydrogenase (NAD+) activity"/>
    <property type="evidence" value="ECO:0007669"/>
    <property type="project" value="UniProtKB-EC"/>
</dbReference>
<evidence type="ECO:0000313" key="8">
    <source>
        <dbReference type="EMBL" id="PKZ64134.1"/>
    </source>
</evidence>
<keyword evidence="2 6" id="KW-0560">Oxidoreductase</keyword>
<evidence type="ECO:0000256" key="1">
    <source>
        <dbReference type="ARBA" id="ARBA00009986"/>
    </source>
</evidence>
<feature type="domain" description="Aldehyde dehydrogenase" evidence="7">
    <location>
        <begin position="29"/>
        <end position="486"/>
    </location>
</feature>
<dbReference type="EMBL" id="PKJC01000016">
    <property type="protein sequence ID" value="PKZ64134.1"/>
    <property type="molecule type" value="Genomic_DNA"/>
</dbReference>
<evidence type="ECO:0000259" key="7">
    <source>
        <dbReference type="Pfam" id="PF00171"/>
    </source>
</evidence>
<dbReference type="InterPro" id="IPR016163">
    <property type="entry name" value="Ald_DH_C"/>
</dbReference>
<evidence type="ECO:0000256" key="2">
    <source>
        <dbReference type="ARBA" id="ARBA00023002"/>
    </source>
</evidence>